<name>A0A448YRF4_BRENA</name>
<dbReference type="EMBL" id="CAACVR010000045">
    <property type="protein sequence ID" value="VEU23489.1"/>
    <property type="molecule type" value="Genomic_DNA"/>
</dbReference>
<dbReference type="InParanoid" id="A0A448YRF4"/>
<feature type="domain" description="GST N-terminal" evidence="2">
    <location>
        <begin position="31"/>
        <end position="75"/>
    </location>
</feature>
<keyword evidence="1" id="KW-0812">Transmembrane</keyword>
<reference evidence="3 4" key="1">
    <citation type="submission" date="2018-12" db="EMBL/GenBank/DDBJ databases">
        <authorList>
            <person name="Tiukova I."/>
            <person name="Dainat J."/>
        </authorList>
    </citation>
    <scope>NUCLEOTIDE SEQUENCE [LARGE SCALE GENOMIC DNA]</scope>
</reference>
<dbReference type="FunFam" id="3.40.30.10:FF:000142">
    <property type="entry name" value="Elongation factor 1 gamma"/>
    <property type="match status" value="1"/>
</dbReference>
<dbReference type="Pfam" id="PF02798">
    <property type="entry name" value="GST_N"/>
    <property type="match status" value="1"/>
</dbReference>
<sequence length="131" mass="15045">MTHCLTTTEIGTCYLFVGSPRNTLFRDLAKFLRLNVTFKTNKDPHYLEAFPLHKAPVFESKDGWKLHEAICIADYFVSLKPADCTYNFFGHSERDRAIVVQWISFSFSDCVMAFVLLMIAKDGKQRNQPGD</sequence>
<dbReference type="Gene3D" id="3.40.30.10">
    <property type="entry name" value="Glutaredoxin"/>
    <property type="match status" value="1"/>
</dbReference>
<dbReference type="GO" id="GO:0005737">
    <property type="term" value="C:cytoplasm"/>
    <property type="evidence" value="ECO:0007669"/>
    <property type="project" value="TreeGrafter"/>
</dbReference>
<accession>A0A448YRF4</accession>
<keyword evidence="1" id="KW-1133">Transmembrane helix</keyword>
<dbReference type="InterPro" id="IPR004045">
    <property type="entry name" value="Glutathione_S-Trfase_N"/>
</dbReference>
<evidence type="ECO:0000313" key="3">
    <source>
        <dbReference type="EMBL" id="VEU23489.1"/>
    </source>
</evidence>
<dbReference type="SUPFAM" id="SSF52833">
    <property type="entry name" value="Thioredoxin-like"/>
    <property type="match status" value="1"/>
</dbReference>
<dbReference type="PANTHER" id="PTHR43986:SF1">
    <property type="entry name" value="ELONGATION FACTOR 1-GAMMA"/>
    <property type="match status" value="1"/>
</dbReference>
<dbReference type="GO" id="GO:0005634">
    <property type="term" value="C:nucleus"/>
    <property type="evidence" value="ECO:0007669"/>
    <property type="project" value="TreeGrafter"/>
</dbReference>
<dbReference type="PANTHER" id="PTHR43986">
    <property type="entry name" value="ELONGATION FACTOR 1-GAMMA"/>
    <property type="match status" value="1"/>
</dbReference>
<dbReference type="InterPro" id="IPR036249">
    <property type="entry name" value="Thioredoxin-like_sf"/>
</dbReference>
<keyword evidence="4" id="KW-1185">Reference proteome</keyword>
<organism evidence="3 4">
    <name type="scientific">Brettanomyces naardenensis</name>
    <name type="common">Yeast</name>
    <dbReference type="NCBI Taxonomy" id="13370"/>
    <lineage>
        <taxon>Eukaryota</taxon>
        <taxon>Fungi</taxon>
        <taxon>Dikarya</taxon>
        <taxon>Ascomycota</taxon>
        <taxon>Saccharomycotina</taxon>
        <taxon>Pichiomycetes</taxon>
        <taxon>Pichiales</taxon>
        <taxon>Pichiaceae</taxon>
        <taxon>Brettanomyces</taxon>
    </lineage>
</organism>
<dbReference type="InterPro" id="IPR050802">
    <property type="entry name" value="EF-GSTs"/>
</dbReference>
<evidence type="ECO:0000313" key="4">
    <source>
        <dbReference type="Proteomes" id="UP000290900"/>
    </source>
</evidence>
<keyword evidence="1" id="KW-0472">Membrane</keyword>
<dbReference type="STRING" id="13370.A0A448YRF4"/>
<proteinExistence type="predicted"/>
<feature type="transmembrane region" description="Helical" evidence="1">
    <location>
        <begin position="99"/>
        <end position="120"/>
    </location>
</feature>
<dbReference type="AlphaFoldDB" id="A0A448YRF4"/>
<gene>
    <name evidence="3" type="ORF">BRENAR_LOCUS4219</name>
</gene>
<dbReference type="OrthoDB" id="249703at2759"/>
<evidence type="ECO:0000259" key="2">
    <source>
        <dbReference type="Pfam" id="PF02798"/>
    </source>
</evidence>
<dbReference type="GO" id="GO:0006414">
    <property type="term" value="P:translational elongation"/>
    <property type="evidence" value="ECO:0007669"/>
    <property type="project" value="TreeGrafter"/>
</dbReference>
<evidence type="ECO:0000256" key="1">
    <source>
        <dbReference type="SAM" id="Phobius"/>
    </source>
</evidence>
<protein>
    <submittedName>
        <fullName evidence="3">DEKNAAC104553</fullName>
    </submittedName>
</protein>
<dbReference type="Proteomes" id="UP000290900">
    <property type="component" value="Unassembled WGS sequence"/>
</dbReference>